<dbReference type="Proteomes" id="UP000003494">
    <property type="component" value="Unassembled WGS sequence"/>
</dbReference>
<comment type="caution">
    <text evidence="1">The sequence shown here is derived from an EMBL/GenBank/DDBJ whole genome shotgun (WGS) entry which is preliminary data.</text>
</comment>
<gene>
    <name evidence="1" type="ORF">GCWU000342_01472</name>
</gene>
<proteinExistence type="predicted"/>
<evidence type="ECO:0000313" key="1">
    <source>
        <dbReference type="EMBL" id="EEP28660.1"/>
    </source>
</evidence>
<organism evidence="1 2">
    <name type="scientific">Shuttleworthella satelles DSM 14600</name>
    <dbReference type="NCBI Taxonomy" id="626523"/>
    <lineage>
        <taxon>Bacteria</taxon>
        <taxon>Bacillati</taxon>
        <taxon>Bacillota</taxon>
        <taxon>Clostridia</taxon>
        <taxon>Lachnospirales</taxon>
        <taxon>Lachnospiraceae</taxon>
        <taxon>Shuttleworthella</taxon>
    </lineage>
</organism>
<accession>C4GAC7</accession>
<dbReference type="STRING" id="626523.GCWU000342_01472"/>
<dbReference type="AlphaFoldDB" id="C4GAC7"/>
<sequence>MTWLTINNKGTPVYRVNGAFPSAAQKGDCCSREYRKRRGDAQAKMF</sequence>
<evidence type="ECO:0000313" key="2">
    <source>
        <dbReference type="Proteomes" id="UP000003494"/>
    </source>
</evidence>
<name>C4GAC7_9FIRM</name>
<keyword evidence="2" id="KW-1185">Reference proteome</keyword>
<dbReference type="HOGENOM" id="CLU_3188995_0_0_9"/>
<reference evidence="1" key="1">
    <citation type="submission" date="2009-04" db="EMBL/GenBank/DDBJ databases">
        <authorList>
            <person name="Weinstock G."/>
            <person name="Sodergren E."/>
            <person name="Clifton S."/>
            <person name="Fulton L."/>
            <person name="Fulton B."/>
            <person name="Courtney L."/>
            <person name="Fronick C."/>
            <person name="Harrison M."/>
            <person name="Strong C."/>
            <person name="Farmer C."/>
            <person name="Delahaunty K."/>
            <person name="Markovic C."/>
            <person name="Hall O."/>
            <person name="Minx P."/>
            <person name="Tomlinson C."/>
            <person name="Mitreva M."/>
            <person name="Nelson J."/>
            <person name="Hou S."/>
            <person name="Wollam A."/>
            <person name="Pepin K.H."/>
            <person name="Johnson M."/>
            <person name="Bhonagiri V."/>
            <person name="Nash W.E."/>
            <person name="Warren W."/>
            <person name="Chinwalla A."/>
            <person name="Mardis E.R."/>
            <person name="Wilson R.K."/>
        </authorList>
    </citation>
    <scope>NUCLEOTIDE SEQUENCE [LARGE SCALE GENOMIC DNA]</scope>
    <source>
        <strain evidence="1">DSM 14600</strain>
    </source>
</reference>
<protein>
    <submittedName>
        <fullName evidence="1">Uncharacterized protein</fullName>
    </submittedName>
</protein>
<dbReference type="EMBL" id="ACIP02000002">
    <property type="protein sequence ID" value="EEP28660.1"/>
    <property type="molecule type" value="Genomic_DNA"/>
</dbReference>